<protein>
    <submittedName>
        <fullName evidence="2">Ribbon-helix-helix protein, CopG family</fullName>
    </submittedName>
</protein>
<dbReference type="Proteomes" id="UP000566711">
    <property type="component" value="Unassembled WGS sequence"/>
</dbReference>
<evidence type="ECO:0000313" key="2">
    <source>
        <dbReference type="EMBL" id="MBA5606848.1"/>
    </source>
</evidence>
<comment type="caution">
    <text evidence="2">The sequence shown here is derived from an EMBL/GenBank/DDBJ whole genome shotgun (WGS) entry which is preliminary data.</text>
</comment>
<dbReference type="SUPFAM" id="SSF47598">
    <property type="entry name" value="Ribbon-helix-helix"/>
    <property type="match status" value="1"/>
</dbReference>
<dbReference type="GO" id="GO:0006355">
    <property type="term" value="P:regulation of DNA-templated transcription"/>
    <property type="evidence" value="ECO:0007669"/>
    <property type="project" value="InterPro"/>
</dbReference>
<accession>A0A7W2EJ35</accession>
<proteinExistence type="predicted"/>
<evidence type="ECO:0000313" key="3">
    <source>
        <dbReference type="Proteomes" id="UP000566711"/>
    </source>
</evidence>
<reference evidence="2 3" key="1">
    <citation type="submission" date="2020-07" db="EMBL/GenBank/DDBJ databases">
        <title>Novel species isolated from subtropical streams in China.</title>
        <authorList>
            <person name="Lu H."/>
        </authorList>
    </citation>
    <scope>NUCLEOTIDE SEQUENCE [LARGE SCALE GENOMIC DNA]</scope>
    <source>
        <strain evidence="2 3">FT3S</strain>
    </source>
</reference>
<dbReference type="InterPro" id="IPR002145">
    <property type="entry name" value="CopG"/>
</dbReference>
<evidence type="ECO:0000259" key="1">
    <source>
        <dbReference type="Pfam" id="PF01402"/>
    </source>
</evidence>
<gene>
    <name evidence="2" type="ORF">H3H36_15945</name>
</gene>
<dbReference type="Gene3D" id="1.10.1220.10">
    <property type="entry name" value="Met repressor-like"/>
    <property type="match status" value="1"/>
</dbReference>
<dbReference type="EMBL" id="JACEZS010000013">
    <property type="protein sequence ID" value="MBA5606848.1"/>
    <property type="molecule type" value="Genomic_DNA"/>
</dbReference>
<dbReference type="RefSeq" id="WP_182219080.1">
    <property type="nucleotide sequence ID" value="NZ_JACEZS010000013.1"/>
</dbReference>
<dbReference type="Pfam" id="PF01402">
    <property type="entry name" value="RHH_1"/>
    <property type="match status" value="1"/>
</dbReference>
<sequence length="95" mass="10335">MSTTTTIRLPAELKARIASAAERAGKTTHSLILEAITEKAEQEEQRASMNAEADARFANIVAFGQTIPWADMRRYLEDRIAGQPATPPTAKKPPG</sequence>
<dbReference type="InterPro" id="IPR010985">
    <property type="entry name" value="Ribbon_hlx_hlx"/>
</dbReference>
<organism evidence="2 3">
    <name type="scientific">Rugamonas fusca</name>
    <dbReference type="NCBI Taxonomy" id="2758568"/>
    <lineage>
        <taxon>Bacteria</taxon>
        <taxon>Pseudomonadati</taxon>
        <taxon>Pseudomonadota</taxon>
        <taxon>Betaproteobacteria</taxon>
        <taxon>Burkholderiales</taxon>
        <taxon>Oxalobacteraceae</taxon>
        <taxon>Telluria group</taxon>
        <taxon>Rugamonas</taxon>
    </lineage>
</organism>
<feature type="domain" description="Ribbon-helix-helix protein CopG" evidence="1">
    <location>
        <begin position="5"/>
        <end position="43"/>
    </location>
</feature>
<keyword evidence="3" id="KW-1185">Reference proteome</keyword>
<dbReference type="InterPro" id="IPR013321">
    <property type="entry name" value="Arc_rbn_hlx_hlx"/>
</dbReference>
<dbReference type="AlphaFoldDB" id="A0A7W2EJ35"/>
<name>A0A7W2EJ35_9BURK</name>